<reference evidence="7 8" key="1">
    <citation type="submission" date="2016-10" db="EMBL/GenBank/DDBJ databases">
        <authorList>
            <person name="de Groot N.N."/>
        </authorList>
    </citation>
    <scope>NUCLEOTIDE SEQUENCE [LARGE SCALE GENOMIC DNA]</scope>
    <source>
        <strain evidence="7 8">CGMCC 1.8894</strain>
    </source>
</reference>
<feature type="transmembrane region" description="Helical" evidence="6">
    <location>
        <begin position="128"/>
        <end position="148"/>
    </location>
</feature>
<name>A0A1H2VGP3_9RHOB</name>
<feature type="transmembrane region" description="Helical" evidence="6">
    <location>
        <begin position="21"/>
        <end position="42"/>
    </location>
</feature>
<dbReference type="Pfam" id="PF09678">
    <property type="entry name" value="Caa3_CtaG"/>
    <property type="match status" value="1"/>
</dbReference>
<evidence type="ECO:0000256" key="3">
    <source>
        <dbReference type="ARBA" id="ARBA00022692"/>
    </source>
</evidence>
<keyword evidence="4 6" id="KW-1133">Transmembrane helix</keyword>
<evidence type="ECO:0000256" key="4">
    <source>
        <dbReference type="ARBA" id="ARBA00022989"/>
    </source>
</evidence>
<dbReference type="EMBL" id="FNOM01000003">
    <property type="protein sequence ID" value="SDW67084.1"/>
    <property type="molecule type" value="Genomic_DNA"/>
</dbReference>
<evidence type="ECO:0000256" key="2">
    <source>
        <dbReference type="ARBA" id="ARBA00022475"/>
    </source>
</evidence>
<dbReference type="AlphaFoldDB" id="A0A1H2VGP3"/>
<feature type="transmembrane region" description="Helical" evidence="6">
    <location>
        <begin position="100"/>
        <end position="116"/>
    </location>
</feature>
<protein>
    <submittedName>
        <fullName evidence="7">Putative membrane protein</fullName>
    </submittedName>
</protein>
<evidence type="ECO:0000256" key="1">
    <source>
        <dbReference type="ARBA" id="ARBA00004651"/>
    </source>
</evidence>
<evidence type="ECO:0000313" key="7">
    <source>
        <dbReference type="EMBL" id="SDW67084.1"/>
    </source>
</evidence>
<comment type="subcellular location">
    <subcellularLocation>
        <location evidence="1">Cell membrane</location>
        <topology evidence="1">Multi-pass membrane protein</topology>
    </subcellularLocation>
</comment>
<accession>A0A1H2VGP3</accession>
<keyword evidence="8" id="KW-1185">Reference proteome</keyword>
<dbReference type="Proteomes" id="UP000198539">
    <property type="component" value="Unassembled WGS sequence"/>
</dbReference>
<keyword evidence="5 6" id="KW-0472">Membrane</keyword>
<evidence type="ECO:0000256" key="5">
    <source>
        <dbReference type="ARBA" id="ARBA00023136"/>
    </source>
</evidence>
<evidence type="ECO:0000256" key="6">
    <source>
        <dbReference type="SAM" id="Phobius"/>
    </source>
</evidence>
<keyword evidence="3 6" id="KW-0812">Transmembrane</keyword>
<proteinExistence type="predicted"/>
<dbReference type="STRING" id="564137.SAMN04488238_10353"/>
<dbReference type="OrthoDB" id="259025at2"/>
<keyword evidence="2" id="KW-1003">Cell membrane</keyword>
<dbReference type="InterPro" id="IPR019108">
    <property type="entry name" value="Caa3_assmbl_CtaG-rel"/>
</dbReference>
<dbReference type="GO" id="GO:0005886">
    <property type="term" value="C:plasma membrane"/>
    <property type="evidence" value="ECO:0007669"/>
    <property type="project" value="UniProtKB-SubCell"/>
</dbReference>
<feature type="transmembrane region" description="Helical" evidence="6">
    <location>
        <begin position="155"/>
        <end position="180"/>
    </location>
</feature>
<feature type="transmembrane region" description="Helical" evidence="6">
    <location>
        <begin position="49"/>
        <end position="69"/>
    </location>
</feature>
<organism evidence="7 8">
    <name type="scientific">Roseicitreum antarcticum</name>
    <dbReference type="NCBI Taxonomy" id="564137"/>
    <lineage>
        <taxon>Bacteria</taxon>
        <taxon>Pseudomonadati</taxon>
        <taxon>Pseudomonadota</taxon>
        <taxon>Alphaproteobacteria</taxon>
        <taxon>Rhodobacterales</taxon>
        <taxon>Paracoccaceae</taxon>
        <taxon>Roseicitreum</taxon>
    </lineage>
</organism>
<feature type="transmembrane region" description="Helical" evidence="6">
    <location>
        <begin position="200"/>
        <end position="223"/>
    </location>
</feature>
<feature type="transmembrane region" description="Helical" evidence="6">
    <location>
        <begin position="75"/>
        <end position="93"/>
    </location>
</feature>
<sequence length="239" mass="25226">MEPYVPFCGSPPLPADLWGRWMLDPLLLTGLALTLLAGLWAAQDRTRLTIGWALVALLFISPLCAASMALFSARVAQHVLLTLLAAPIIAAALPALRWPSLPLAGLFAALFWFWHAPGPYQATLENDLTYWAMHISLFASATLLFAALRAAPERGLAAAALTGAQMTALAAVLTLAPAPWHDFHLATTLAYGIGPLADQQLAGAVMWVAGGLFFLAAIGALALRFVQQDAPNPGPASAK</sequence>
<evidence type="ECO:0000313" key="8">
    <source>
        <dbReference type="Proteomes" id="UP000198539"/>
    </source>
</evidence>
<gene>
    <name evidence="7" type="ORF">SAMN04488238_10353</name>
</gene>